<dbReference type="InterPro" id="IPR007213">
    <property type="entry name" value="Ppm1/Ppm2/Tcmp"/>
</dbReference>
<dbReference type="EMBL" id="CAJNNW010030344">
    <property type="protein sequence ID" value="CAE8703192.1"/>
    <property type="molecule type" value="Genomic_DNA"/>
</dbReference>
<dbReference type="EMBL" id="CAJNNV010002651">
    <property type="protein sequence ID" value="CAE8587544.1"/>
    <property type="molecule type" value="Genomic_DNA"/>
</dbReference>
<sequence>MAARLAGRERSAALCALWRAIETSSRSPLVADPFAADIAKELLGREGVEKLSKATFAASLQYLVALRTRLIDDALGDWIRLRQQSVGKLPQVVQLAAGCDTRVLRLPLDAVRGVRFFEVDTPRVADFRRDLVSAAAARRQEPLSAEQLGFDLRQPEGLLEALQARGLDPHAPTAWVCEGLLEYHPPAFGKRLLKTITGAHPVQAEGKNAVNSGNLLVLAVLDRSWLDFLRKQHSQQPVRMAWREDQLPPVETIVKLLRELGWNRVDVASEFRLPPADAQPSPAE</sequence>
<keyword evidence="3" id="KW-0808">Transferase</keyword>
<evidence type="ECO:0000256" key="1">
    <source>
        <dbReference type="ARBA" id="ARBA00008138"/>
    </source>
</evidence>
<dbReference type="PANTHER" id="PTHR43619">
    <property type="entry name" value="S-ADENOSYL-L-METHIONINE-DEPENDENT METHYLTRANSFERASE YKTD-RELATED"/>
    <property type="match status" value="1"/>
</dbReference>
<keyword evidence="2" id="KW-0489">Methyltransferase</keyword>
<reference evidence="4" key="1">
    <citation type="submission" date="2021-02" db="EMBL/GenBank/DDBJ databases">
        <authorList>
            <person name="Dougan E. K."/>
            <person name="Rhodes N."/>
            <person name="Thang M."/>
            <person name="Chan C."/>
        </authorList>
    </citation>
    <scope>NUCLEOTIDE SEQUENCE</scope>
</reference>
<accession>A0A813DI12</accession>
<dbReference type="GO" id="GO:0008168">
    <property type="term" value="F:methyltransferase activity"/>
    <property type="evidence" value="ECO:0007669"/>
    <property type="project" value="UniProtKB-KW"/>
</dbReference>
<name>A0A813DI12_POLGL</name>
<dbReference type="Proteomes" id="UP000654075">
    <property type="component" value="Unassembled WGS sequence"/>
</dbReference>
<dbReference type="OrthoDB" id="203237at2759"/>
<dbReference type="Proteomes" id="UP000626109">
    <property type="component" value="Unassembled WGS sequence"/>
</dbReference>
<dbReference type="PANTHER" id="PTHR43619:SF2">
    <property type="entry name" value="S-ADENOSYL-L-METHIONINE-DEPENDENT METHYLTRANSFERASES SUPERFAMILY PROTEIN"/>
    <property type="match status" value="1"/>
</dbReference>
<evidence type="ECO:0000313" key="5">
    <source>
        <dbReference type="EMBL" id="CAE8703192.1"/>
    </source>
</evidence>
<evidence type="ECO:0000256" key="3">
    <source>
        <dbReference type="ARBA" id="ARBA00022679"/>
    </source>
</evidence>
<gene>
    <name evidence="4" type="ORF">PGLA1383_LOCUS6381</name>
    <name evidence="5" type="ORF">PGLA2088_LOCUS32743</name>
</gene>
<dbReference type="InterPro" id="IPR029063">
    <property type="entry name" value="SAM-dependent_MTases_sf"/>
</dbReference>
<comment type="caution">
    <text evidence="4">The sequence shown here is derived from an EMBL/GenBank/DDBJ whole genome shotgun (WGS) entry which is preliminary data.</text>
</comment>
<evidence type="ECO:0008006" key="7">
    <source>
        <dbReference type="Google" id="ProtNLM"/>
    </source>
</evidence>
<dbReference type="SUPFAM" id="SSF53335">
    <property type="entry name" value="S-adenosyl-L-methionine-dependent methyltransferases"/>
    <property type="match status" value="1"/>
</dbReference>
<dbReference type="InterPro" id="IPR011610">
    <property type="entry name" value="SAM_mthyl_Trfase_ML2640-like"/>
</dbReference>
<evidence type="ECO:0000313" key="6">
    <source>
        <dbReference type="Proteomes" id="UP000654075"/>
    </source>
</evidence>
<comment type="similarity">
    <text evidence="1">Belongs to the UPF0677 family.</text>
</comment>
<keyword evidence="6" id="KW-1185">Reference proteome</keyword>
<organism evidence="4 6">
    <name type="scientific">Polarella glacialis</name>
    <name type="common">Dinoflagellate</name>
    <dbReference type="NCBI Taxonomy" id="89957"/>
    <lineage>
        <taxon>Eukaryota</taxon>
        <taxon>Sar</taxon>
        <taxon>Alveolata</taxon>
        <taxon>Dinophyceae</taxon>
        <taxon>Suessiales</taxon>
        <taxon>Suessiaceae</taxon>
        <taxon>Polarella</taxon>
    </lineage>
</organism>
<proteinExistence type="inferred from homology"/>
<evidence type="ECO:0000256" key="2">
    <source>
        <dbReference type="ARBA" id="ARBA00022603"/>
    </source>
</evidence>
<protein>
    <recommendedName>
        <fullName evidence="7">S-adenosyl-L-methionine-dependent methyltransferase</fullName>
    </recommendedName>
</protein>
<dbReference type="Pfam" id="PF04072">
    <property type="entry name" value="LCM"/>
    <property type="match status" value="1"/>
</dbReference>
<evidence type="ECO:0000313" key="4">
    <source>
        <dbReference type="EMBL" id="CAE8587544.1"/>
    </source>
</evidence>
<dbReference type="NCBIfam" id="TIGR00027">
    <property type="entry name" value="mthyl_TIGR00027"/>
    <property type="match status" value="1"/>
</dbReference>
<feature type="non-terminal residue" evidence="4">
    <location>
        <position position="284"/>
    </location>
</feature>
<dbReference type="GO" id="GO:0032259">
    <property type="term" value="P:methylation"/>
    <property type="evidence" value="ECO:0007669"/>
    <property type="project" value="UniProtKB-KW"/>
</dbReference>
<dbReference type="AlphaFoldDB" id="A0A813DI12"/>
<dbReference type="Gene3D" id="3.40.50.150">
    <property type="entry name" value="Vaccinia Virus protein VP39"/>
    <property type="match status" value="1"/>
</dbReference>